<evidence type="ECO:0000313" key="2">
    <source>
        <dbReference type="Proteomes" id="UP000001055"/>
    </source>
</evidence>
<proteinExistence type="predicted"/>
<accession>Q0UGI7</accession>
<gene>
    <name evidence="1" type="ORF">SNOG_09127</name>
</gene>
<protein>
    <submittedName>
        <fullName evidence="1">Uncharacterized protein</fullName>
    </submittedName>
</protein>
<dbReference type="AlphaFoldDB" id="Q0UGI7"/>
<dbReference type="EMBL" id="CH445338">
    <property type="protein sequence ID" value="EAT83319.1"/>
    <property type="molecule type" value="Genomic_DNA"/>
</dbReference>
<dbReference type="HOGENOM" id="CLU_3260750_0_0_1"/>
<dbReference type="KEGG" id="pno:SNOG_09127"/>
<dbReference type="RefSeq" id="XP_001799430.1">
    <property type="nucleotide sequence ID" value="XM_001799378.1"/>
</dbReference>
<evidence type="ECO:0000313" key="1">
    <source>
        <dbReference type="EMBL" id="EAT83319.1"/>
    </source>
</evidence>
<sequence length="42" mass="4378">MLAVVSSGSSSPLKILANANPTDLVPVRQLLRDLSPAVYAVN</sequence>
<dbReference type="Proteomes" id="UP000001055">
    <property type="component" value="Unassembled WGS sequence"/>
</dbReference>
<organism evidence="1 2">
    <name type="scientific">Phaeosphaeria nodorum (strain SN15 / ATCC MYA-4574 / FGSC 10173)</name>
    <name type="common">Glume blotch fungus</name>
    <name type="synonym">Parastagonospora nodorum</name>
    <dbReference type="NCBI Taxonomy" id="321614"/>
    <lineage>
        <taxon>Eukaryota</taxon>
        <taxon>Fungi</taxon>
        <taxon>Dikarya</taxon>
        <taxon>Ascomycota</taxon>
        <taxon>Pezizomycotina</taxon>
        <taxon>Dothideomycetes</taxon>
        <taxon>Pleosporomycetidae</taxon>
        <taxon>Pleosporales</taxon>
        <taxon>Pleosporineae</taxon>
        <taxon>Phaeosphaeriaceae</taxon>
        <taxon>Parastagonospora</taxon>
    </lineage>
</organism>
<dbReference type="GeneID" id="5976331"/>
<dbReference type="InParanoid" id="Q0UGI7"/>
<reference evidence="2" key="1">
    <citation type="journal article" date="2007" name="Plant Cell">
        <title>Dothideomycete-plant interactions illuminated by genome sequencing and EST analysis of the wheat pathogen Stagonospora nodorum.</title>
        <authorList>
            <person name="Hane J.K."/>
            <person name="Lowe R.G."/>
            <person name="Solomon P.S."/>
            <person name="Tan K.C."/>
            <person name="Schoch C.L."/>
            <person name="Spatafora J.W."/>
            <person name="Crous P.W."/>
            <person name="Kodira C."/>
            <person name="Birren B.W."/>
            <person name="Galagan J.E."/>
            <person name="Torriani S.F."/>
            <person name="McDonald B.A."/>
            <person name="Oliver R.P."/>
        </authorList>
    </citation>
    <scope>NUCLEOTIDE SEQUENCE [LARGE SCALE GENOMIC DNA]</scope>
    <source>
        <strain evidence="2">SN15 / ATCC MYA-4574 / FGSC 10173</strain>
    </source>
</reference>
<name>Q0UGI7_PHANO</name>